<comment type="caution">
    <text evidence="2">The sequence shown here is derived from an EMBL/GenBank/DDBJ whole genome shotgun (WGS) entry which is preliminary data.</text>
</comment>
<organism evidence="2 3">
    <name type="scientific">Pyrobaculum arsenaticum</name>
    <dbReference type="NCBI Taxonomy" id="121277"/>
    <lineage>
        <taxon>Archaea</taxon>
        <taxon>Thermoproteota</taxon>
        <taxon>Thermoprotei</taxon>
        <taxon>Thermoproteales</taxon>
        <taxon>Thermoproteaceae</taxon>
        <taxon>Pyrobaculum</taxon>
    </lineage>
</organism>
<keyword evidence="1" id="KW-1133">Transmembrane helix</keyword>
<feature type="transmembrane region" description="Helical" evidence="1">
    <location>
        <begin position="31"/>
        <end position="51"/>
    </location>
</feature>
<feature type="transmembrane region" description="Helical" evidence="1">
    <location>
        <begin position="163"/>
        <end position="185"/>
    </location>
</feature>
<accession>A0A7L4P763</accession>
<keyword evidence="1" id="KW-0812">Transmembrane</keyword>
<evidence type="ECO:0000313" key="2">
    <source>
        <dbReference type="EMBL" id="NYR14909.1"/>
    </source>
</evidence>
<feature type="transmembrane region" description="Helical" evidence="1">
    <location>
        <begin position="105"/>
        <end position="126"/>
    </location>
</feature>
<feature type="transmembrane region" description="Helical" evidence="1">
    <location>
        <begin position="217"/>
        <end position="235"/>
    </location>
</feature>
<name>A0A7L4P763_9CREN</name>
<evidence type="ECO:0000313" key="3">
    <source>
        <dbReference type="Proteomes" id="UP000554766"/>
    </source>
</evidence>
<feature type="transmembrane region" description="Helical" evidence="1">
    <location>
        <begin position="82"/>
        <end position="98"/>
    </location>
</feature>
<evidence type="ECO:0008006" key="4">
    <source>
        <dbReference type="Google" id="ProtNLM"/>
    </source>
</evidence>
<gene>
    <name evidence="2" type="ORF">HC235_02815</name>
</gene>
<evidence type="ECO:0000256" key="1">
    <source>
        <dbReference type="SAM" id="Phobius"/>
    </source>
</evidence>
<reference evidence="2 3" key="1">
    <citation type="journal article" date="2020" name="Nat. Commun.">
        <title>The structures of two archaeal type IV pili illuminate evolutionary relationships.</title>
        <authorList>
            <person name="Wang F."/>
            <person name="Baquero D.P."/>
            <person name="Su Z."/>
            <person name="Beltran L.C."/>
            <person name="Prangishvili D."/>
            <person name="Krupovic M."/>
            <person name="Egelman E.H."/>
        </authorList>
    </citation>
    <scope>NUCLEOTIDE SEQUENCE [LARGE SCALE GENOMIC DNA]</scope>
    <source>
        <strain evidence="2 3">2GA</strain>
    </source>
</reference>
<sequence>MRLIPREWTITGVLVTNLAAALSLGLPAELWRVALAVAAFLVHLTTFSPLFETASRRAVHWPLVALNGAVYIPILWSAELPILAYLFALSAVVLLVASHGRVRTAYGYVAGLALYASLVIPMRYLLGRPDAAELYGLALYVAYFVAYALYVESRLAFRNVDCAVPLLFWAPAAGFLLGSNPLLVVPAAEPTASLLQNYRRCQKVGDLESIKKMGKSILLRSFLFTALLISAVRLGSTRPFAMS</sequence>
<keyword evidence="3" id="KW-1185">Reference proteome</keyword>
<dbReference type="RefSeq" id="WP_179790319.1">
    <property type="nucleotide sequence ID" value="NZ_JAAVJF010000001.1"/>
</dbReference>
<dbReference type="Proteomes" id="UP000554766">
    <property type="component" value="Unassembled WGS sequence"/>
</dbReference>
<feature type="transmembrane region" description="Helical" evidence="1">
    <location>
        <begin position="132"/>
        <end position="151"/>
    </location>
</feature>
<protein>
    <recommendedName>
        <fullName evidence="4">UbiA family prenyltransferase</fullName>
    </recommendedName>
</protein>
<dbReference type="EMBL" id="JAAVJF010000001">
    <property type="protein sequence ID" value="NYR14909.1"/>
    <property type="molecule type" value="Genomic_DNA"/>
</dbReference>
<proteinExistence type="predicted"/>
<keyword evidence="1" id="KW-0472">Membrane</keyword>
<dbReference type="AlphaFoldDB" id="A0A7L4P763"/>